<evidence type="ECO:0000313" key="2">
    <source>
        <dbReference type="Proteomes" id="UP001059475"/>
    </source>
</evidence>
<organism evidence="1 2">
    <name type="scientific">Bartonella harrusi</name>
    <dbReference type="NCBI Taxonomy" id="2961895"/>
    <lineage>
        <taxon>Bacteria</taxon>
        <taxon>Pseudomonadati</taxon>
        <taxon>Pseudomonadota</taxon>
        <taxon>Alphaproteobacteria</taxon>
        <taxon>Hyphomicrobiales</taxon>
        <taxon>Bartonellaceae</taxon>
        <taxon>Bartonella</taxon>
    </lineage>
</organism>
<reference evidence="1" key="1">
    <citation type="submission" date="2022-07" db="EMBL/GenBank/DDBJ databases">
        <title>First report of Bartonella spp. in marsupials in Brazil, with a description of Bartonella harrusi sp. nov. and new proposal for taxonomic reclassification of species of the genus Bartonella.</title>
        <authorList>
            <person name="Amaral R.B."/>
        </authorList>
    </citation>
    <scope>NUCLEOTIDE SEQUENCE</scope>
    <source>
        <strain evidence="1">117A</strain>
    </source>
</reference>
<gene>
    <name evidence="1" type="ORF">NMK50_01740</name>
</gene>
<accession>A0ABY5EUC9</accession>
<dbReference type="Proteomes" id="UP001059475">
    <property type="component" value="Chromosome"/>
</dbReference>
<dbReference type="RefSeq" id="WP_254770631.1">
    <property type="nucleotide sequence ID" value="NZ_CP101114.1"/>
</dbReference>
<proteinExistence type="predicted"/>
<dbReference type="EMBL" id="CP101114">
    <property type="protein sequence ID" value="UTO28764.1"/>
    <property type="molecule type" value="Genomic_DNA"/>
</dbReference>
<sequence>MTQKSKTERHWVAHSRAFLKRYFLKHPSPFHDGACEWYNNKAIEHHHLYGYEGASRPITLFASPQCCAALGI</sequence>
<evidence type="ECO:0000313" key="1">
    <source>
        <dbReference type="EMBL" id="UTO28764.1"/>
    </source>
</evidence>
<protein>
    <submittedName>
        <fullName evidence="1">Uncharacterized protein</fullName>
    </submittedName>
</protein>
<keyword evidence="2" id="KW-1185">Reference proteome</keyword>
<name>A0ABY5EUC9_9HYPH</name>